<keyword evidence="3" id="KW-1185">Reference proteome</keyword>
<proteinExistence type="predicted"/>
<evidence type="ECO:0000313" key="2">
    <source>
        <dbReference type="EMBL" id="MPC79071.1"/>
    </source>
</evidence>
<evidence type="ECO:0000256" key="1">
    <source>
        <dbReference type="SAM" id="MobiDB-lite"/>
    </source>
</evidence>
<name>A0A5B7I122_PORTR</name>
<dbReference type="AlphaFoldDB" id="A0A5B7I122"/>
<dbReference type="EMBL" id="VSRR010050150">
    <property type="protein sequence ID" value="MPC79071.1"/>
    <property type="molecule type" value="Genomic_DNA"/>
</dbReference>
<gene>
    <name evidence="2" type="ORF">E2C01_073583</name>
</gene>
<protein>
    <submittedName>
        <fullName evidence="2">Uncharacterized protein</fullName>
    </submittedName>
</protein>
<reference evidence="2 3" key="1">
    <citation type="submission" date="2019-05" db="EMBL/GenBank/DDBJ databases">
        <title>Another draft genome of Portunus trituberculatus and its Hox gene families provides insights of decapod evolution.</title>
        <authorList>
            <person name="Jeong J.-H."/>
            <person name="Song I."/>
            <person name="Kim S."/>
            <person name="Choi T."/>
            <person name="Kim D."/>
            <person name="Ryu S."/>
            <person name="Kim W."/>
        </authorList>
    </citation>
    <scope>NUCLEOTIDE SEQUENCE [LARGE SCALE GENOMIC DNA]</scope>
    <source>
        <tissue evidence="2">Muscle</tissue>
    </source>
</reference>
<organism evidence="2 3">
    <name type="scientific">Portunus trituberculatus</name>
    <name type="common">Swimming crab</name>
    <name type="synonym">Neptunus trituberculatus</name>
    <dbReference type="NCBI Taxonomy" id="210409"/>
    <lineage>
        <taxon>Eukaryota</taxon>
        <taxon>Metazoa</taxon>
        <taxon>Ecdysozoa</taxon>
        <taxon>Arthropoda</taxon>
        <taxon>Crustacea</taxon>
        <taxon>Multicrustacea</taxon>
        <taxon>Malacostraca</taxon>
        <taxon>Eumalacostraca</taxon>
        <taxon>Eucarida</taxon>
        <taxon>Decapoda</taxon>
        <taxon>Pleocyemata</taxon>
        <taxon>Brachyura</taxon>
        <taxon>Eubrachyura</taxon>
        <taxon>Portunoidea</taxon>
        <taxon>Portunidae</taxon>
        <taxon>Portuninae</taxon>
        <taxon>Portunus</taxon>
    </lineage>
</organism>
<feature type="region of interest" description="Disordered" evidence="1">
    <location>
        <begin position="1"/>
        <end position="24"/>
    </location>
</feature>
<sequence length="132" mass="14209">MLRGNHTKKTESGLPLPISQRRRKKGLYLGRGRAGGAPRGTSTCPCVFEACLCTSLAPAWPHLPPSSLQVITAVNCATRPNPGDGGRGARPKMTPAVNMSRREAGAAGSLRVRLGGQWEVNGVHDWKRTHQY</sequence>
<evidence type="ECO:0000313" key="3">
    <source>
        <dbReference type="Proteomes" id="UP000324222"/>
    </source>
</evidence>
<dbReference type="Proteomes" id="UP000324222">
    <property type="component" value="Unassembled WGS sequence"/>
</dbReference>
<accession>A0A5B7I122</accession>
<comment type="caution">
    <text evidence="2">The sequence shown here is derived from an EMBL/GenBank/DDBJ whole genome shotgun (WGS) entry which is preliminary data.</text>
</comment>